<dbReference type="SFLD" id="SFLDS00029">
    <property type="entry name" value="Radical_SAM"/>
    <property type="match status" value="1"/>
</dbReference>
<dbReference type="GO" id="GO:0051536">
    <property type="term" value="F:iron-sulfur cluster binding"/>
    <property type="evidence" value="ECO:0007669"/>
    <property type="project" value="UniProtKB-KW"/>
</dbReference>
<dbReference type="GO" id="GO:0003824">
    <property type="term" value="F:catalytic activity"/>
    <property type="evidence" value="ECO:0007669"/>
    <property type="project" value="InterPro"/>
</dbReference>
<name>A0A2G1XKJ9_STRCJ</name>
<gene>
    <name evidence="6" type="ORF">BLA24_11710</name>
</gene>
<dbReference type="InterPro" id="IPR007197">
    <property type="entry name" value="rSAM"/>
</dbReference>
<evidence type="ECO:0000256" key="1">
    <source>
        <dbReference type="ARBA" id="ARBA00022691"/>
    </source>
</evidence>
<feature type="domain" description="Radical SAM core" evidence="5">
    <location>
        <begin position="4"/>
        <end position="229"/>
    </location>
</feature>
<evidence type="ECO:0000256" key="4">
    <source>
        <dbReference type="ARBA" id="ARBA00023014"/>
    </source>
</evidence>
<evidence type="ECO:0000259" key="5">
    <source>
        <dbReference type="PROSITE" id="PS51918"/>
    </source>
</evidence>
<evidence type="ECO:0000313" key="6">
    <source>
        <dbReference type="EMBL" id="PHQ51746.1"/>
    </source>
</evidence>
<evidence type="ECO:0000256" key="3">
    <source>
        <dbReference type="ARBA" id="ARBA00023004"/>
    </source>
</evidence>
<comment type="caution">
    <text evidence="6">The sequence shown here is derived from an EMBL/GenBank/DDBJ whole genome shotgun (WGS) entry which is preliminary data.</text>
</comment>
<dbReference type="OrthoDB" id="9782387at2"/>
<dbReference type="InterPro" id="IPR013785">
    <property type="entry name" value="Aldolase_TIM"/>
</dbReference>
<keyword evidence="7" id="KW-1185">Reference proteome</keyword>
<dbReference type="GO" id="GO:0046872">
    <property type="term" value="F:metal ion binding"/>
    <property type="evidence" value="ECO:0007669"/>
    <property type="project" value="UniProtKB-KW"/>
</dbReference>
<dbReference type="Pfam" id="PF04055">
    <property type="entry name" value="Radical_SAM"/>
    <property type="match status" value="1"/>
</dbReference>
<keyword evidence="1" id="KW-0949">S-adenosyl-L-methionine</keyword>
<keyword evidence="3" id="KW-0408">Iron</keyword>
<proteinExistence type="predicted"/>
<dbReference type="RefSeq" id="WP_099198942.1">
    <property type="nucleotide sequence ID" value="NZ_NHZO01000136.1"/>
</dbReference>
<dbReference type="PROSITE" id="PS51918">
    <property type="entry name" value="RADICAL_SAM"/>
    <property type="match status" value="1"/>
</dbReference>
<protein>
    <submittedName>
        <fullName evidence="6">Radical SAM protein</fullName>
    </submittedName>
</protein>
<dbReference type="InterPro" id="IPR050377">
    <property type="entry name" value="Radical_SAM_PqqE_MftC-like"/>
</dbReference>
<evidence type="ECO:0000313" key="7">
    <source>
        <dbReference type="Proteomes" id="UP000222531"/>
    </source>
</evidence>
<dbReference type="Proteomes" id="UP000222531">
    <property type="component" value="Unassembled WGS sequence"/>
</dbReference>
<organism evidence="6 7">
    <name type="scientific">Streptomyces cinnamoneus</name>
    <name type="common">Streptoverticillium cinnamoneum</name>
    <dbReference type="NCBI Taxonomy" id="53446"/>
    <lineage>
        <taxon>Bacteria</taxon>
        <taxon>Bacillati</taxon>
        <taxon>Actinomycetota</taxon>
        <taxon>Actinomycetes</taxon>
        <taxon>Kitasatosporales</taxon>
        <taxon>Streptomycetaceae</taxon>
        <taxon>Streptomyces</taxon>
        <taxon>Streptomyces cinnamoneus group</taxon>
    </lineage>
</organism>
<dbReference type="CDD" id="cd01335">
    <property type="entry name" value="Radical_SAM"/>
    <property type="match status" value="1"/>
</dbReference>
<keyword evidence="2" id="KW-0479">Metal-binding</keyword>
<evidence type="ECO:0000256" key="2">
    <source>
        <dbReference type="ARBA" id="ARBA00022723"/>
    </source>
</evidence>
<sequence length="353" mass="39469">MSASSGPEVVVWDTTYACPLRCSHCYSESGRRAPRQLSHEDMLRVADALITLNPRVVALSGGEPLVVKGIFEVAGRLSRAGVKTAVYTSGWVMEPWMATGLATVFDEVIVSLDGATAQVHDRIRGRRGAFDRALSALTLLDGVARERRHQKRSPLWFGIDCVVIRSNFPQLEEFCTAIAPRFPELRTLTFNAAVPEGLASRPEFGRFELLDDEQVADLTSEHRRARLQELAPAGVRVFTTDNQNLVMRPDRFASGVDTLVMQIEPDGDVRALPVYEGTVGNILQESPLDLWYRGVSRLRDPFVVETLSAVRTMQDWAEAVRRMDYHFGSQEVRSRIERRSVRTNPPEFTALAL</sequence>
<dbReference type="PANTHER" id="PTHR11228:SF7">
    <property type="entry name" value="PQQA PEPTIDE CYCLASE"/>
    <property type="match status" value="1"/>
</dbReference>
<accession>A0A2G1XKJ9</accession>
<dbReference type="SFLD" id="SFLDG01067">
    <property type="entry name" value="SPASM/twitch_domain_containing"/>
    <property type="match status" value="1"/>
</dbReference>
<dbReference type="InterPro" id="IPR058240">
    <property type="entry name" value="rSAM_sf"/>
</dbReference>
<dbReference type="PANTHER" id="PTHR11228">
    <property type="entry name" value="RADICAL SAM DOMAIN PROTEIN"/>
    <property type="match status" value="1"/>
</dbReference>
<dbReference type="AlphaFoldDB" id="A0A2G1XKJ9"/>
<dbReference type="SUPFAM" id="SSF102114">
    <property type="entry name" value="Radical SAM enzymes"/>
    <property type="match status" value="1"/>
</dbReference>
<keyword evidence="4" id="KW-0411">Iron-sulfur</keyword>
<reference evidence="6 7" key="1">
    <citation type="journal article" date="2017" name="Biochemistry">
        <title>Identification of the Biosynthetic Pathway for the Antibiotic Bicyclomycin.</title>
        <authorList>
            <person name="Patteson J."/>
            <person name="Cai W."/>
            <person name="Johnson R.A."/>
            <person name="Santa Maria K."/>
            <person name="Li B."/>
        </authorList>
    </citation>
    <scope>NUCLEOTIDE SEQUENCE [LARGE SCALE GENOMIC DNA]</scope>
    <source>
        <strain evidence="6 7">ATCC 21532</strain>
    </source>
</reference>
<dbReference type="Gene3D" id="3.20.20.70">
    <property type="entry name" value="Aldolase class I"/>
    <property type="match status" value="1"/>
</dbReference>
<dbReference type="EMBL" id="NHZO01000136">
    <property type="protein sequence ID" value="PHQ51746.1"/>
    <property type="molecule type" value="Genomic_DNA"/>
</dbReference>